<keyword evidence="1" id="KW-0805">Transcription regulation</keyword>
<dbReference type="AlphaFoldDB" id="A0A134CKF9"/>
<evidence type="ECO:0000313" key="5">
    <source>
        <dbReference type="EMBL" id="KXB92701.1"/>
    </source>
</evidence>
<dbReference type="GO" id="GO:0003677">
    <property type="term" value="F:DNA binding"/>
    <property type="evidence" value="ECO:0007669"/>
    <property type="project" value="UniProtKB-KW"/>
</dbReference>
<evidence type="ECO:0000256" key="3">
    <source>
        <dbReference type="ARBA" id="ARBA00023163"/>
    </source>
</evidence>
<evidence type="ECO:0000259" key="4">
    <source>
        <dbReference type="PROSITE" id="PS50995"/>
    </source>
</evidence>
<dbReference type="InterPro" id="IPR036390">
    <property type="entry name" value="WH_DNA-bd_sf"/>
</dbReference>
<proteinExistence type="predicted"/>
<dbReference type="GO" id="GO:0003700">
    <property type="term" value="F:DNA-binding transcription factor activity"/>
    <property type="evidence" value="ECO:0007669"/>
    <property type="project" value="InterPro"/>
</dbReference>
<dbReference type="SUPFAM" id="SSF46785">
    <property type="entry name" value="Winged helix' DNA-binding domain"/>
    <property type="match status" value="1"/>
</dbReference>
<dbReference type="PANTHER" id="PTHR42756">
    <property type="entry name" value="TRANSCRIPTIONAL REGULATOR, MARR"/>
    <property type="match status" value="1"/>
</dbReference>
<protein>
    <submittedName>
        <fullName evidence="5">Transcriptional regulator, MarR family</fullName>
    </submittedName>
</protein>
<keyword evidence="2" id="KW-0238">DNA-binding</keyword>
<organism evidence="5 6">
    <name type="scientific">Megasphaera hutchinsoni</name>
    <dbReference type="NCBI Taxonomy" id="1588748"/>
    <lineage>
        <taxon>Bacteria</taxon>
        <taxon>Bacillati</taxon>
        <taxon>Bacillota</taxon>
        <taxon>Negativicutes</taxon>
        <taxon>Veillonellales</taxon>
        <taxon>Veillonellaceae</taxon>
        <taxon>Megasphaera</taxon>
    </lineage>
</organism>
<gene>
    <name evidence="5" type="ORF">HMPREF3182_00363</name>
</gene>
<sequence>MNYFEIGHEFGVINRRTQAYVTLACKPWHISYSEHVMLLTLYSHDGCTQIELGKLLTADKALVARNVKLLEEKKLIYRRQDCEDLRFKYIHLTQKAWDMQREMENIVKRWVTYLLQGVDKKKLEDALETMSSVAKHASEVHIEELVLQGKEIPHDTQ</sequence>
<dbReference type="RefSeq" id="WP_007393051.1">
    <property type="nucleotide sequence ID" value="NZ_KQ960929.1"/>
</dbReference>
<accession>A0A134CKF9</accession>
<dbReference type="EMBL" id="LSDT01000008">
    <property type="protein sequence ID" value="KXB92701.1"/>
    <property type="molecule type" value="Genomic_DNA"/>
</dbReference>
<dbReference type="STRING" id="1588748.HMPREF3182_00363"/>
<dbReference type="PANTHER" id="PTHR42756:SF1">
    <property type="entry name" value="TRANSCRIPTIONAL REPRESSOR OF EMRAB OPERON"/>
    <property type="match status" value="1"/>
</dbReference>
<feature type="domain" description="HTH marR-type" evidence="4">
    <location>
        <begin position="3"/>
        <end position="135"/>
    </location>
</feature>
<dbReference type="InterPro" id="IPR000835">
    <property type="entry name" value="HTH_MarR-typ"/>
</dbReference>
<name>A0A134CKF9_9FIRM</name>
<keyword evidence="3" id="KW-0804">Transcription</keyword>
<dbReference type="SMART" id="SM00347">
    <property type="entry name" value="HTH_MARR"/>
    <property type="match status" value="1"/>
</dbReference>
<dbReference type="PATRIC" id="fig|1588748.3.peg.353"/>
<dbReference type="Gene3D" id="1.10.10.10">
    <property type="entry name" value="Winged helix-like DNA-binding domain superfamily/Winged helix DNA-binding domain"/>
    <property type="match status" value="1"/>
</dbReference>
<evidence type="ECO:0000256" key="2">
    <source>
        <dbReference type="ARBA" id="ARBA00023125"/>
    </source>
</evidence>
<dbReference type="InterPro" id="IPR036388">
    <property type="entry name" value="WH-like_DNA-bd_sf"/>
</dbReference>
<evidence type="ECO:0000313" key="6">
    <source>
        <dbReference type="Proteomes" id="UP000070160"/>
    </source>
</evidence>
<dbReference type="PROSITE" id="PS50995">
    <property type="entry name" value="HTH_MARR_2"/>
    <property type="match status" value="1"/>
</dbReference>
<dbReference type="Proteomes" id="UP000070160">
    <property type="component" value="Unassembled WGS sequence"/>
</dbReference>
<comment type="caution">
    <text evidence="5">The sequence shown here is derived from an EMBL/GenBank/DDBJ whole genome shotgun (WGS) entry which is preliminary data.</text>
</comment>
<dbReference type="Pfam" id="PF01047">
    <property type="entry name" value="MarR"/>
    <property type="match status" value="1"/>
</dbReference>
<evidence type="ECO:0000256" key="1">
    <source>
        <dbReference type="ARBA" id="ARBA00023015"/>
    </source>
</evidence>
<reference evidence="6" key="1">
    <citation type="submission" date="2016-01" db="EMBL/GenBank/DDBJ databases">
        <authorList>
            <person name="Mitreva M."/>
            <person name="Pepin K.H."/>
            <person name="Mihindukulasuriya K.A."/>
            <person name="Fulton R."/>
            <person name="Fronick C."/>
            <person name="O'Laughlin M."/>
            <person name="Miner T."/>
            <person name="Herter B."/>
            <person name="Rosa B.A."/>
            <person name="Cordes M."/>
            <person name="Tomlinson C."/>
            <person name="Wollam A."/>
            <person name="Palsikar V.B."/>
            <person name="Mardis E.R."/>
            <person name="Wilson R.K."/>
        </authorList>
    </citation>
    <scope>NUCLEOTIDE SEQUENCE [LARGE SCALE GENOMIC DNA]</scope>
    <source>
        <strain evidence="6">KA00182</strain>
    </source>
</reference>
<keyword evidence="6" id="KW-1185">Reference proteome</keyword>